<dbReference type="EMBL" id="JAWRCP010000001">
    <property type="protein sequence ID" value="MDW6092449.1"/>
    <property type="molecule type" value="Genomic_DNA"/>
</dbReference>
<evidence type="ECO:0000313" key="1">
    <source>
        <dbReference type="EMBL" id="MDW6092449.1"/>
    </source>
</evidence>
<dbReference type="RefSeq" id="WP_318584690.1">
    <property type="nucleotide sequence ID" value="NZ_JAWRCP010000001.1"/>
</dbReference>
<evidence type="ECO:0000313" key="2">
    <source>
        <dbReference type="Proteomes" id="UP001279860"/>
    </source>
</evidence>
<comment type="caution">
    <text evidence="1">The sequence shown here is derived from an EMBL/GenBank/DDBJ whole genome shotgun (WGS) entry which is preliminary data.</text>
</comment>
<keyword evidence="2" id="KW-1185">Reference proteome</keyword>
<name>A0ABU4IVY1_9VIBR</name>
<organism evidence="1 2">
    <name type="scientific">Vibrio rhizosphaerae</name>
    <dbReference type="NCBI Taxonomy" id="398736"/>
    <lineage>
        <taxon>Bacteria</taxon>
        <taxon>Pseudomonadati</taxon>
        <taxon>Pseudomonadota</taxon>
        <taxon>Gammaproteobacteria</taxon>
        <taxon>Vibrionales</taxon>
        <taxon>Vibrionaceae</taxon>
        <taxon>Vibrio</taxon>
    </lineage>
</organism>
<accession>A0ABU4IVY1</accession>
<dbReference type="Proteomes" id="UP001279860">
    <property type="component" value="Unassembled WGS sequence"/>
</dbReference>
<sequence>MVVWRGSGSASSSPAAVIGEGTELASGKASDGSVVPNSAEEVSTVFRVQGGTPPKASRNLVQIDADGNPLINNTTLNISIGNIEHARYFQSLRPGSEITSFDIPKWMDDFIEESAIPQVNYKSNPLSQGGLAPKIVDPTTPGRSYELPSIWTQWLEETAVKGSGKVIK</sequence>
<gene>
    <name evidence="1" type="ORF">SBX64_07815</name>
</gene>
<protein>
    <submittedName>
        <fullName evidence="1">Uncharacterized protein</fullName>
    </submittedName>
</protein>
<reference evidence="1 2" key="1">
    <citation type="submission" date="2023-11" db="EMBL/GenBank/DDBJ databases">
        <title>Plant-associative lifestyle of Vibrio porteresiae and its evolutionary dynamics.</title>
        <authorList>
            <person name="Rameshkumar N."/>
            <person name="Kirti K."/>
        </authorList>
    </citation>
    <scope>NUCLEOTIDE SEQUENCE [LARGE SCALE GENOMIC DNA]</scope>
    <source>
        <strain evidence="1 2">MSSRF7</strain>
    </source>
</reference>
<proteinExistence type="predicted"/>